<dbReference type="Proteomes" id="UP001488805">
    <property type="component" value="Unassembled WGS sequence"/>
</dbReference>
<dbReference type="GO" id="GO:0005975">
    <property type="term" value="P:carbohydrate metabolic process"/>
    <property type="evidence" value="ECO:0007669"/>
    <property type="project" value="InterPro"/>
</dbReference>
<keyword evidence="1" id="KW-0812">Transmembrane</keyword>
<gene>
    <name evidence="2" type="ORF">VZT92_005530</name>
</gene>
<dbReference type="EMBL" id="JBCEZU010000034">
    <property type="protein sequence ID" value="KAK9537962.1"/>
    <property type="molecule type" value="Genomic_DNA"/>
</dbReference>
<dbReference type="AlphaFoldDB" id="A0AAW1FSN0"/>
<feature type="transmembrane region" description="Helical" evidence="1">
    <location>
        <begin position="75"/>
        <end position="95"/>
    </location>
</feature>
<dbReference type="GO" id="GO:0004553">
    <property type="term" value="F:hydrolase activity, hydrolyzing O-glycosyl compounds"/>
    <property type="evidence" value="ECO:0007669"/>
    <property type="project" value="InterPro"/>
</dbReference>
<evidence type="ECO:0000313" key="3">
    <source>
        <dbReference type="Proteomes" id="UP001488805"/>
    </source>
</evidence>
<dbReference type="Gene3D" id="3.20.20.80">
    <property type="entry name" value="Glycosidases"/>
    <property type="match status" value="1"/>
</dbReference>
<name>A0AAW1FSN0_ZOAVI</name>
<keyword evidence="1" id="KW-1133">Transmembrane helix</keyword>
<dbReference type="InterPro" id="IPR001360">
    <property type="entry name" value="Glyco_hydro_1"/>
</dbReference>
<comment type="caution">
    <text evidence="2">The sequence shown here is derived from an EMBL/GenBank/DDBJ whole genome shotgun (WGS) entry which is preliminary data.</text>
</comment>
<reference evidence="2 3" key="1">
    <citation type="journal article" date="2024" name="Genome Biol. Evol.">
        <title>Chromosome-level genome assembly of the viviparous eelpout Zoarces viviparus.</title>
        <authorList>
            <person name="Fuhrmann N."/>
            <person name="Brasseur M.V."/>
            <person name="Bakowski C.E."/>
            <person name="Podsiadlowski L."/>
            <person name="Prost S."/>
            <person name="Krehenwinkel H."/>
            <person name="Mayer C."/>
        </authorList>
    </citation>
    <scope>NUCLEOTIDE SEQUENCE [LARGE SCALE GENOMIC DNA]</scope>
    <source>
        <strain evidence="2">NO-MEL_2022_Ind0_liver</strain>
    </source>
</reference>
<dbReference type="SUPFAM" id="SSF51445">
    <property type="entry name" value="(Trans)glycosidases"/>
    <property type="match status" value="1"/>
</dbReference>
<accession>A0AAW1FSN0</accession>
<sequence>MDNLEWAAGYSERFELFYVNRSDPTIPLIPKNSASRYASIITCNDFPDPALGPHECLNPEPEATSAPTVTTHENTVTFVFLLVSVLGVIFIIRLLKTRRKLKRAVAESVKMERM</sequence>
<protein>
    <submittedName>
        <fullName evidence="2">Uncharacterized protein</fullName>
    </submittedName>
</protein>
<keyword evidence="1" id="KW-0472">Membrane</keyword>
<keyword evidence="3" id="KW-1185">Reference proteome</keyword>
<proteinExistence type="predicted"/>
<organism evidence="2 3">
    <name type="scientific">Zoarces viviparus</name>
    <name type="common">Viviparous eelpout</name>
    <name type="synonym">Blennius viviparus</name>
    <dbReference type="NCBI Taxonomy" id="48416"/>
    <lineage>
        <taxon>Eukaryota</taxon>
        <taxon>Metazoa</taxon>
        <taxon>Chordata</taxon>
        <taxon>Craniata</taxon>
        <taxon>Vertebrata</taxon>
        <taxon>Euteleostomi</taxon>
        <taxon>Actinopterygii</taxon>
        <taxon>Neopterygii</taxon>
        <taxon>Teleostei</taxon>
        <taxon>Neoteleostei</taxon>
        <taxon>Acanthomorphata</taxon>
        <taxon>Eupercaria</taxon>
        <taxon>Perciformes</taxon>
        <taxon>Cottioidei</taxon>
        <taxon>Zoarcales</taxon>
        <taxon>Zoarcidae</taxon>
        <taxon>Zoarcinae</taxon>
        <taxon>Zoarces</taxon>
    </lineage>
</organism>
<dbReference type="Pfam" id="PF00232">
    <property type="entry name" value="Glyco_hydro_1"/>
    <property type="match status" value="1"/>
</dbReference>
<evidence type="ECO:0000256" key="1">
    <source>
        <dbReference type="SAM" id="Phobius"/>
    </source>
</evidence>
<evidence type="ECO:0000313" key="2">
    <source>
        <dbReference type="EMBL" id="KAK9537962.1"/>
    </source>
</evidence>
<dbReference type="InterPro" id="IPR017853">
    <property type="entry name" value="GH"/>
</dbReference>